<feature type="domain" description="Peptidase S9 prolyl oligopeptidase catalytic" evidence="2">
    <location>
        <begin position="410"/>
        <end position="624"/>
    </location>
</feature>
<dbReference type="InterPro" id="IPR001375">
    <property type="entry name" value="Peptidase_S9_cat"/>
</dbReference>
<name>A0A549T7P5_9HYPH</name>
<organism evidence="3 4">
    <name type="scientific">Rhizobium straminoryzae</name>
    <dbReference type="NCBI Taxonomy" id="1387186"/>
    <lineage>
        <taxon>Bacteria</taxon>
        <taxon>Pseudomonadati</taxon>
        <taxon>Pseudomonadota</taxon>
        <taxon>Alphaproteobacteria</taxon>
        <taxon>Hyphomicrobiales</taxon>
        <taxon>Rhizobiaceae</taxon>
        <taxon>Rhizobium/Agrobacterium group</taxon>
        <taxon>Rhizobium</taxon>
    </lineage>
</organism>
<comment type="caution">
    <text evidence="3">The sequence shown here is derived from an EMBL/GenBank/DDBJ whole genome shotgun (WGS) entry which is preliminary data.</text>
</comment>
<dbReference type="InterPro" id="IPR029058">
    <property type="entry name" value="AB_hydrolase_fold"/>
</dbReference>
<dbReference type="SUPFAM" id="SSF53474">
    <property type="entry name" value="alpha/beta-Hydrolases"/>
    <property type="match status" value="1"/>
</dbReference>
<evidence type="ECO:0000313" key="3">
    <source>
        <dbReference type="EMBL" id="TRL37897.1"/>
    </source>
</evidence>
<evidence type="ECO:0000256" key="1">
    <source>
        <dbReference type="ARBA" id="ARBA00022801"/>
    </source>
</evidence>
<evidence type="ECO:0000313" key="4">
    <source>
        <dbReference type="Proteomes" id="UP000316801"/>
    </source>
</evidence>
<dbReference type="GO" id="GO:0006508">
    <property type="term" value="P:proteolysis"/>
    <property type="evidence" value="ECO:0007669"/>
    <property type="project" value="InterPro"/>
</dbReference>
<dbReference type="InterPro" id="IPR011042">
    <property type="entry name" value="6-blade_b-propeller_TolB-like"/>
</dbReference>
<dbReference type="EMBL" id="VJMG01000037">
    <property type="protein sequence ID" value="TRL37897.1"/>
    <property type="molecule type" value="Genomic_DNA"/>
</dbReference>
<protein>
    <submittedName>
        <fullName evidence="3">S9 family peptidase</fullName>
    </submittedName>
</protein>
<dbReference type="SUPFAM" id="SSF82171">
    <property type="entry name" value="DPP6 N-terminal domain-like"/>
    <property type="match status" value="1"/>
</dbReference>
<dbReference type="GO" id="GO:0004252">
    <property type="term" value="F:serine-type endopeptidase activity"/>
    <property type="evidence" value="ECO:0007669"/>
    <property type="project" value="TreeGrafter"/>
</dbReference>
<dbReference type="Gene3D" id="2.120.10.30">
    <property type="entry name" value="TolB, C-terminal domain"/>
    <property type="match status" value="1"/>
</dbReference>
<dbReference type="Gene3D" id="3.40.50.1820">
    <property type="entry name" value="alpha/beta hydrolase"/>
    <property type="match status" value="1"/>
</dbReference>
<proteinExistence type="predicted"/>
<reference evidence="3 4" key="1">
    <citation type="submission" date="2019-07" db="EMBL/GenBank/DDBJ databases">
        <title>Ln-dependent methylotrophs.</title>
        <authorList>
            <person name="Tani A."/>
        </authorList>
    </citation>
    <scope>NUCLEOTIDE SEQUENCE [LARGE SCALE GENOMIC DNA]</scope>
    <source>
        <strain evidence="3 4">SM12</strain>
    </source>
</reference>
<dbReference type="PANTHER" id="PTHR42776">
    <property type="entry name" value="SERINE PEPTIDASE S9 FAMILY MEMBER"/>
    <property type="match status" value="1"/>
</dbReference>
<dbReference type="AlphaFoldDB" id="A0A549T7P5"/>
<dbReference type="PANTHER" id="PTHR42776:SF27">
    <property type="entry name" value="DIPEPTIDYL PEPTIDASE FAMILY MEMBER 6"/>
    <property type="match status" value="1"/>
</dbReference>
<sequence>MAFHPPPEVPLARSSLIPRKLLFGNPHAYGAELSPDGQWLTWLAPVDGVINIWIAPTDDPRAAEPLTRTTGRPITWQDWTKDGRFVLFVNDENGDENHHVFAVDPRTGATRDLTPIKGISAQIEMLSRQVPGKIVVGLNDRDARWHDLHTIDLETGERELLWQNTQGFASIGLDWQMRPRHARSTAADGGTRFWRIEGQEVHHWMDVDHIDGWLTWPLLFHSDNRRLLMKSCVGRNTAAFSWIDLESGAETVVAEHPRFDIQSALVHPISFDVEAVSVAGPRMAWSHITAQVEADFARIEWTLPGFEFGIASRSDDDRRWIITAHKAEQAATSFLYDRDTGTITELFRARPELDAYSLAPMQAVETKSRDGLDLLSYLTLPASVEGERPEKPLPMVLLVHGGPWGRDVYSYRGDHQWLADRGYAVLSVNYRGSTGFGKAFVAASEKQHAAKMHDDLIDMVHWAIREGIADPARIAIHGGSYGGYASFVGATFTPDVFCCSVPVVGITNLQTLLESMPPYWAGFAEFMYRSYGDPRTEEGRALLAERSPIHKVDRITRPMLIFHGANDVRCKVAESDTIVAAMQAKGIPVTYVVYPDEGHGFHKPGNRIAYIAMAEAFFAQHLGGAFEPFGDDLEGSSHEIRAGAEIFDLAEQPV</sequence>
<evidence type="ECO:0000259" key="2">
    <source>
        <dbReference type="Pfam" id="PF00326"/>
    </source>
</evidence>
<dbReference type="Proteomes" id="UP000316801">
    <property type="component" value="Unassembled WGS sequence"/>
</dbReference>
<keyword evidence="1" id="KW-0378">Hydrolase</keyword>
<gene>
    <name evidence="3" type="ORF">FNA46_14080</name>
</gene>
<dbReference type="Pfam" id="PF00326">
    <property type="entry name" value="Peptidase_S9"/>
    <property type="match status" value="1"/>
</dbReference>
<keyword evidence="4" id="KW-1185">Reference proteome</keyword>
<accession>A0A549T7P5</accession>